<feature type="domain" description="SpoVT-AbrB" evidence="3">
    <location>
        <begin position="4"/>
        <end position="44"/>
    </location>
</feature>
<organism evidence="4 5">
    <name type="scientific">Sulfoacidibacillus thermotolerans</name>
    <name type="common">Acidibacillus sulfuroxidans</name>
    <dbReference type="NCBI Taxonomy" id="1765684"/>
    <lineage>
        <taxon>Bacteria</taxon>
        <taxon>Bacillati</taxon>
        <taxon>Bacillota</taxon>
        <taxon>Bacilli</taxon>
        <taxon>Bacillales</taxon>
        <taxon>Alicyclobacillaceae</taxon>
        <taxon>Sulfoacidibacillus</taxon>
    </lineage>
</organism>
<dbReference type="SUPFAM" id="SSF89447">
    <property type="entry name" value="AbrB/MazE/MraZ-like"/>
    <property type="match status" value="1"/>
</dbReference>
<dbReference type="Proteomes" id="UP000245380">
    <property type="component" value="Unassembled WGS sequence"/>
</dbReference>
<comment type="caution">
    <text evidence="4">The sequence shown here is derived from an EMBL/GenBank/DDBJ whole genome shotgun (WGS) entry which is preliminary data.</text>
</comment>
<dbReference type="PANTHER" id="PTHR37550">
    <property type="entry name" value="ANTITOXIN VAPB1"/>
    <property type="match status" value="1"/>
</dbReference>
<dbReference type="GO" id="GO:0003677">
    <property type="term" value="F:DNA binding"/>
    <property type="evidence" value="ECO:0007669"/>
    <property type="project" value="UniProtKB-UniRule"/>
</dbReference>
<evidence type="ECO:0000256" key="2">
    <source>
        <dbReference type="PROSITE-ProRule" id="PRU01076"/>
    </source>
</evidence>
<dbReference type="Gene3D" id="2.10.260.10">
    <property type="match status" value="1"/>
</dbReference>
<dbReference type="InterPro" id="IPR007159">
    <property type="entry name" value="SpoVT-AbrB_dom"/>
</dbReference>
<dbReference type="Pfam" id="PF04014">
    <property type="entry name" value="MazE_antitoxin"/>
    <property type="match status" value="1"/>
</dbReference>
<dbReference type="SMART" id="SM00966">
    <property type="entry name" value="SpoVT_AbrB"/>
    <property type="match status" value="1"/>
</dbReference>
<dbReference type="EMBL" id="MPDK01000016">
    <property type="protein sequence ID" value="PWI57265.1"/>
    <property type="molecule type" value="Genomic_DNA"/>
</dbReference>
<dbReference type="PANTHER" id="PTHR37550:SF3">
    <property type="entry name" value="ANTITOXIN VAPB1"/>
    <property type="match status" value="1"/>
</dbReference>
<dbReference type="InterPro" id="IPR037914">
    <property type="entry name" value="SpoVT-AbrB_sf"/>
</dbReference>
<proteinExistence type="inferred from homology"/>
<keyword evidence="5" id="KW-1185">Reference proteome</keyword>
<accession>A0A2U3D7L4</accession>
<evidence type="ECO:0000313" key="4">
    <source>
        <dbReference type="EMBL" id="PWI57265.1"/>
    </source>
</evidence>
<reference evidence="4 5" key="1">
    <citation type="submission" date="2016-11" db="EMBL/GenBank/DDBJ databases">
        <title>Comparative genomics of Acidibacillus ferroxidans species.</title>
        <authorList>
            <person name="Oliveira G."/>
            <person name="Nunes G."/>
            <person name="Oliveira R."/>
            <person name="Araujo F."/>
            <person name="Salim A."/>
            <person name="Scholte L."/>
            <person name="Morais D."/>
            <person name="Nancucheo I."/>
            <person name="Johnson D.B."/>
            <person name="Grail B."/>
            <person name="Bittencourt J."/>
            <person name="Valadares R."/>
        </authorList>
    </citation>
    <scope>NUCLEOTIDE SEQUENCE [LARGE SCALE GENOMIC DNA]</scope>
    <source>
        <strain evidence="4 5">Y002</strain>
    </source>
</reference>
<evidence type="ECO:0000313" key="5">
    <source>
        <dbReference type="Proteomes" id="UP000245380"/>
    </source>
</evidence>
<dbReference type="InterPro" id="IPR051734">
    <property type="entry name" value="VapB_TA_antitoxins"/>
</dbReference>
<evidence type="ECO:0000259" key="3">
    <source>
        <dbReference type="PROSITE" id="PS51740"/>
    </source>
</evidence>
<dbReference type="InterPro" id="IPR047976">
    <property type="entry name" value="Anti_VapB2-like"/>
</dbReference>
<gene>
    <name evidence="4" type="ORF">BM613_09700</name>
</gene>
<name>A0A2U3D7L4_SULT2</name>
<evidence type="ECO:0000256" key="1">
    <source>
        <dbReference type="ARBA" id="ARBA00007924"/>
    </source>
</evidence>
<dbReference type="PROSITE" id="PS51740">
    <property type="entry name" value="SPOVT_ABRB"/>
    <property type="match status" value="1"/>
</dbReference>
<dbReference type="NCBIfam" id="NF040493">
    <property type="entry name" value="TA_anti_VapB"/>
    <property type="match status" value="1"/>
</dbReference>
<dbReference type="OrthoDB" id="9810009at2"/>
<protein>
    <submittedName>
        <fullName evidence="4">Antitoxin</fullName>
    </submittedName>
</protein>
<keyword evidence="2" id="KW-0238">DNA-binding</keyword>
<comment type="similarity">
    <text evidence="1">Belongs to the VapB family.</text>
</comment>
<sequence>MERAKIFQSGRSQAVRLPKEFRFNGSEVFVKRVGNAVVLLPMDDAWDSLAQSLDLFSDDFMVEREQPAEQQREEPF</sequence>
<dbReference type="AlphaFoldDB" id="A0A2U3D7L4"/>